<keyword evidence="1" id="KW-0472">Membrane</keyword>
<feature type="transmembrane region" description="Helical" evidence="1">
    <location>
        <begin position="496"/>
        <end position="513"/>
    </location>
</feature>
<dbReference type="EMBL" id="CP045809">
    <property type="protein sequence ID" value="QHN36157.1"/>
    <property type="molecule type" value="Genomic_DNA"/>
</dbReference>
<feature type="transmembrane region" description="Helical" evidence="1">
    <location>
        <begin position="588"/>
        <end position="611"/>
    </location>
</feature>
<protein>
    <submittedName>
        <fullName evidence="2">DUF2339 domain-containing protein</fullName>
    </submittedName>
</protein>
<feature type="transmembrane region" description="Helical" evidence="1">
    <location>
        <begin position="262"/>
        <end position="281"/>
    </location>
</feature>
<keyword evidence="3" id="KW-1185">Reference proteome</keyword>
<sequence>MRMCPGGTDARLDTMTTPADSRAAVLTGLNRLSDDVTDLSARLARVGAEVDSLTALLRSGAAPTPAAPMPPPVPTAPPHVPADPIAAGPNTVFSGMNTMVTPAFAGTAFPCSVPTGVGHQARPFPQGPAAGYPAPGFRPPGGVGAFAGGQPIGPAGHPAPARSTMPPMPAYGAPHYPAPPVVPLSERLSAAFDRGLVGRILAGLGVGVTLIGVVLLLVLAAQAGWLGPGLRVAGGGVLAAALVGGGLWLSGRPGYRTGAISLCATGVGAAYLDVLAATVIYRWLPEPVGLVVCGVIGGAGLALAHRWSSEALGLLVMVPLMVLAPIITGGFDLVTACFMLALSAAGLLTQIDHDWVGLFTARVVATSATLTGVLVTNADDLRVDGMSAWLYPVAGLLGVVLAFGGALLALRRTGLGAQYAVAAALSLVPFAVAGGSTQSAPVAICLLGCAAVLLVVVYTAPGLPGVTPAVRQIWLAASATAVFAAATMLLGGPALAVTVLAVAVVCAVAAPVLGDTGKAVLFIATAFGTLGALSFLNADRLAALVVNDQLDGPRQSWEPLYAIVLGTAAIAIGHGYQRLTDRESARIMWCFSGFVAVAAITDLCVSVGVLVDPDAGFRAGHVAATIVWMTTAAVLLGYTRRRPGASAATGNVPASAATGNVPASAATGNVPTSAAFGSADGPLRALTLTAGLILVAAAVAKLFLFDLAALDGVFRVIVFIVSGLMILTLGSVYAKSLTTMTRPGDRHAHAP</sequence>
<organism evidence="2 3">
    <name type="scientific">Gordonia pseudamarae</name>
    <dbReference type="NCBI Taxonomy" id="2831662"/>
    <lineage>
        <taxon>Bacteria</taxon>
        <taxon>Bacillati</taxon>
        <taxon>Actinomycetota</taxon>
        <taxon>Actinomycetes</taxon>
        <taxon>Mycobacteriales</taxon>
        <taxon>Gordoniaceae</taxon>
        <taxon>Gordonia</taxon>
    </lineage>
</organism>
<gene>
    <name evidence="2" type="ORF">GII31_16035</name>
</gene>
<keyword evidence="1" id="KW-1133">Transmembrane helix</keyword>
<evidence type="ECO:0000313" key="3">
    <source>
        <dbReference type="Proteomes" id="UP001059836"/>
    </source>
</evidence>
<evidence type="ECO:0000313" key="2">
    <source>
        <dbReference type="EMBL" id="QHN36157.1"/>
    </source>
</evidence>
<name>A0ABX6IJT5_9ACTN</name>
<feature type="transmembrane region" description="Helical" evidence="1">
    <location>
        <begin position="232"/>
        <end position="250"/>
    </location>
</feature>
<feature type="transmembrane region" description="Helical" evidence="1">
    <location>
        <begin position="473"/>
        <end position="490"/>
    </location>
</feature>
<proteinExistence type="predicted"/>
<dbReference type="PANTHER" id="PTHR38434:SF1">
    <property type="entry name" value="BLL2549 PROTEIN"/>
    <property type="match status" value="1"/>
</dbReference>
<dbReference type="PANTHER" id="PTHR38434">
    <property type="entry name" value="BLL2549 PROTEIN"/>
    <property type="match status" value="1"/>
</dbReference>
<feature type="transmembrane region" description="Helical" evidence="1">
    <location>
        <begin position="617"/>
        <end position="638"/>
    </location>
</feature>
<feature type="transmembrane region" description="Helical" evidence="1">
    <location>
        <begin position="333"/>
        <end position="349"/>
    </location>
</feature>
<feature type="transmembrane region" description="Helical" evidence="1">
    <location>
        <begin position="716"/>
        <end position="734"/>
    </location>
</feature>
<feature type="transmembrane region" description="Helical" evidence="1">
    <location>
        <begin position="558"/>
        <end position="576"/>
    </location>
</feature>
<feature type="transmembrane region" description="Helical" evidence="1">
    <location>
        <begin position="388"/>
        <end position="410"/>
    </location>
</feature>
<feature type="transmembrane region" description="Helical" evidence="1">
    <location>
        <begin position="287"/>
        <end position="304"/>
    </location>
</feature>
<feature type="transmembrane region" description="Helical" evidence="1">
    <location>
        <begin position="520"/>
        <end position="538"/>
    </location>
</feature>
<dbReference type="Pfam" id="PF10101">
    <property type="entry name" value="DUF2339"/>
    <property type="match status" value="1"/>
</dbReference>
<feature type="transmembrane region" description="Helical" evidence="1">
    <location>
        <begin position="196"/>
        <end position="220"/>
    </location>
</feature>
<accession>A0ABX6IJT5</accession>
<dbReference type="InterPro" id="IPR019286">
    <property type="entry name" value="DUF2339_TM"/>
</dbReference>
<feature type="transmembrane region" description="Helical" evidence="1">
    <location>
        <begin position="685"/>
        <end position="704"/>
    </location>
</feature>
<dbReference type="Proteomes" id="UP001059836">
    <property type="component" value="Chromosome"/>
</dbReference>
<feature type="transmembrane region" description="Helical" evidence="1">
    <location>
        <begin position="417"/>
        <end position="434"/>
    </location>
</feature>
<reference evidence="2" key="1">
    <citation type="journal article" date="2021" name="Nat. Microbiol.">
        <title>Cocultivation of an ultrasmall environmental parasitic bacterium with lytic ability against bacteria associated with wastewater foams.</title>
        <authorList>
            <person name="Batinovic S."/>
            <person name="Rose J.J.A."/>
            <person name="Ratcliffe J."/>
            <person name="Seviour R.J."/>
            <person name="Petrovski S."/>
        </authorList>
    </citation>
    <scope>NUCLEOTIDE SEQUENCE</scope>
    <source>
        <strain evidence="2">CON9</strain>
    </source>
</reference>
<keyword evidence="1" id="KW-0812">Transmembrane</keyword>
<evidence type="ECO:0000256" key="1">
    <source>
        <dbReference type="SAM" id="Phobius"/>
    </source>
</evidence>
<feature type="transmembrane region" description="Helical" evidence="1">
    <location>
        <begin position="356"/>
        <end position="376"/>
    </location>
</feature>
<feature type="transmembrane region" description="Helical" evidence="1">
    <location>
        <begin position="440"/>
        <end position="461"/>
    </location>
</feature>